<feature type="transmembrane region" description="Helical" evidence="8">
    <location>
        <begin position="103"/>
        <end position="123"/>
    </location>
</feature>
<dbReference type="Gene3D" id="1.10.3470.10">
    <property type="entry name" value="ABC transporter involved in vitamin B12 uptake, BtuC"/>
    <property type="match status" value="1"/>
</dbReference>
<feature type="transmembrane region" description="Helical" evidence="8">
    <location>
        <begin position="265"/>
        <end position="283"/>
    </location>
</feature>
<dbReference type="PANTHER" id="PTHR30472:SF67">
    <property type="entry name" value="PERMEASE OF ABC TRANSPORTER-RELATED"/>
    <property type="match status" value="1"/>
</dbReference>
<keyword evidence="7 8" id="KW-0472">Membrane</keyword>
<dbReference type="CDD" id="cd06550">
    <property type="entry name" value="TM_ABC_iron-siderophores_like"/>
    <property type="match status" value="1"/>
</dbReference>
<accession>A0A7T4JUM0</accession>
<feature type="transmembrane region" description="Helical" evidence="8">
    <location>
        <begin position="76"/>
        <end position="97"/>
    </location>
</feature>
<proteinExistence type="inferred from homology"/>
<evidence type="ECO:0000313" key="9">
    <source>
        <dbReference type="EMBL" id="QQB45974.1"/>
    </source>
</evidence>
<name>A0A7T4JUM0_9CORY</name>
<dbReference type="Pfam" id="PF01032">
    <property type="entry name" value="FecCD"/>
    <property type="match status" value="1"/>
</dbReference>
<evidence type="ECO:0000256" key="4">
    <source>
        <dbReference type="ARBA" id="ARBA00022475"/>
    </source>
</evidence>
<evidence type="ECO:0000256" key="5">
    <source>
        <dbReference type="ARBA" id="ARBA00022692"/>
    </source>
</evidence>
<dbReference type="PANTHER" id="PTHR30472">
    <property type="entry name" value="FERRIC ENTEROBACTIN TRANSPORT SYSTEM PERMEASE PROTEIN"/>
    <property type="match status" value="1"/>
</dbReference>
<evidence type="ECO:0000256" key="2">
    <source>
        <dbReference type="ARBA" id="ARBA00007935"/>
    </source>
</evidence>
<evidence type="ECO:0000256" key="7">
    <source>
        <dbReference type="ARBA" id="ARBA00023136"/>
    </source>
</evidence>
<feature type="transmembrane region" description="Helical" evidence="8">
    <location>
        <begin position="47"/>
        <end position="64"/>
    </location>
</feature>
<protein>
    <submittedName>
        <fullName evidence="9">Iron ABC transporter permease</fullName>
    </submittedName>
</protein>
<keyword evidence="5 8" id="KW-0812">Transmembrane</keyword>
<evidence type="ECO:0000313" key="10">
    <source>
        <dbReference type="EMBL" id="QRP71512.1"/>
    </source>
</evidence>
<sequence length="321" mass="33207">MISVGLGSVHVSATETVSIISHHVFGTDSTVESVKDTIVWDIRVRRAILGMAVSAGLAVAGGILRTLVRNILADPYIIGINGGASTGAALAILFGAGAALGDYALQGSAFIGAVVASFVLYGVARSQGRLTSIRLLIAGVALGYALSAVTSFLIFASGNAEGARSVMFWLFGPLGLAKWDIALVITVVVVLFGLVNGVVWGRNLDALGIGDETALTAGINPERFRLLMPILTCLIVGAIVAMAGSISFVGLVIPHLARRTVGGSHRFMLPVAALLGAVLLMWADIGVRMLLAPRELSIGIITALVGAPFLLILVRNMRATS</sequence>
<dbReference type="InterPro" id="IPR037294">
    <property type="entry name" value="ABC_BtuC-like"/>
</dbReference>
<dbReference type="OrthoDB" id="9782305at2"/>
<dbReference type="FunFam" id="1.10.3470.10:FF:000001">
    <property type="entry name" value="Vitamin B12 ABC transporter permease BtuC"/>
    <property type="match status" value="1"/>
</dbReference>
<keyword evidence="6 8" id="KW-1133">Transmembrane helix</keyword>
<feature type="transmembrane region" description="Helical" evidence="8">
    <location>
        <begin position="135"/>
        <end position="156"/>
    </location>
</feature>
<evidence type="ECO:0000313" key="11">
    <source>
        <dbReference type="Proteomes" id="UP000596145"/>
    </source>
</evidence>
<evidence type="ECO:0000256" key="3">
    <source>
        <dbReference type="ARBA" id="ARBA00022448"/>
    </source>
</evidence>
<evidence type="ECO:0000256" key="8">
    <source>
        <dbReference type="SAM" id="Phobius"/>
    </source>
</evidence>
<keyword evidence="4" id="KW-1003">Cell membrane</keyword>
<feature type="transmembrane region" description="Helical" evidence="8">
    <location>
        <begin position="295"/>
        <end position="314"/>
    </location>
</feature>
<dbReference type="AlphaFoldDB" id="A0A7T4JUM0"/>
<reference evidence="9 11" key="1">
    <citation type="submission" date="2020-12" db="EMBL/GenBank/DDBJ databases">
        <title>FDA dAtabase for Regulatory Grade micrObial Sequences (FDA-ARGOS): Supporting development and validation of Infectious Disease Dx tests.</title>
        <authorList>
            <person name="Sproer C."/>
            <person name="Gronow S."/>
            <person name="Severitt S."/>
            <person name="Schroder I."/>
            <person name="Tallon L."/>
            <person name="Sadzewicz L."/>
            <person name="Zhao X."/>
            <person name="Boylan J."/>
            <person name="Ott S."/>
            <person name="Bowen H."/>
            <person name="Vavikolanu K."/>
            <person name="Mehta A."/>
            <person name="Aluvathingal J."/>
            <person name="Nadendla S."/>
            <person name="Lowell S."/>
            <person name="Myers T."/>
            <person name="Yan Y."/>
            <person name="Sichtig H."/>
        </authorList>
    </citation>
    <scope>NUCLEOTIDE SEQUENCE [LARGE SCALE GENOMIC DNA]</scope>
    <source>
        <strain evidence="9 11">FDAARGOS_1053</strain>
        <strain evidence="10">FDAARGOS_1191</strain>
    </source>
</reference>
<dbReference type="Proteomes" id="UP000596145">
    <property type="component" value="Chromosome"/>
</dbReference>
<evidence type="ECO:0000256" key="1">
    <source>
        <dbReference type="ARBA" id="ARBA00004651"/>
    </source>
</evidence>
<gene>
    <name evidence="9" type="ORF">I6I10_10970</name>
    <name evidence="10" type="ORF">I6J21_05150</name>
</gene>
<feature type="transmembrane region" description="Helical" evidence="8">
    <location>
        <begin position="226"/>
        <end position="253"/>
    </location>
</feature>
<dbReference type="Proteomes" id="UP000617681">
    <property type="component" value="Chromosome"/>
</dbReference>
<dbReference type="EMBL" id="CP069534">
    <property type="protein sequence ID" value="QRP71512.1"/>
    <property type="molecule type" value="Genomic_DNA"/>
</dbReference>
<feature type="transmembrane region" description="Helical" evidence="8">
    <location>
        <begin position="176"/>
        <end position="199"/>
    </location>
</feature>
<dbReference type="EMBL" id="CP066007">
    <property type="protein sequence ID" value="QQB45974.1"/>
    <property type="molecule type" value="Genomic_DNA"/>
</dbReference>
<dbReference type="GO" id="GO:0022857">
    <property type="term" value="F:transmembrane transporter activity"/>
    <property type="evidence" value="ECO:0007669"/>
    <property type="project" value="InterPro"/>
</dbReference>
<dbReference type="GO" id="GO:0033214">
    <property type="term" value="P:siderophore-iron import into cell"/>
    <property type="evidence" value="ECO:0007669"/>
    <property type="project" value="TreeGrafter"/>
</dbReference>
<dbReference type="InterPro" id="IPR000522">
    <property type="entry name" value="ABC_transptr_permease_BtuC"/>
</dbReference>
<dbReference type="SUPFAM" id="SSF81345">
    <property type="entry name" value="ABC transporter involved in vitamin B12 uptake, BtuC"/>
    <property type="match status" value="1"/>
</dbReference>
<organism evidence="9 11">
    <name type="scientific">Corynebacterium glucuronolyticum</name>
    <dbReference type="NCBI Taxonomy" id="39791"/>
    <lineage>
        <taxon>Bacteria</taxon>
        <taxon>Bacillati</taxon>
        <taxon>Actinomycetota</taxon>
        <taxon>Actinomycetes</taxon>
        <taxon>Mycobacteriales</taxon>
        <taxon>Corynebacteriaceae</taxon>
        <taxon>Corynebacterium</taxon>
    </lineage>
</organism>
<comment type="similarity">
    <text evidence="2">Belongs to the binding-protein-dependent transport system permease family. FecCD subfamily.</text>
</comment>
<comment type="subcellular location">
    <subcellularLocation>
        <location evidence="1">Cell membrane</location>
        <topology evidence="1">Multi-pass membrane protein</topology>
    </subcellularLocation>
</comment>
<evidence type="ECO:0000256" key="6">
    <source>
        <dbReference type="ARBA" id="ARBA00022989"/>
    </source>
</evidence>
<keyword evidence="3" id="KW-0813">Transport</keyword>
<dbReference type="GO" id="GO:0005886">
    <property type="term" value="C:plasma membrane"/>
    <property type="evidence" value="ECO:0007669"/>
    <property type="project" value="UniProtKB-SubCell"/>
</dbReference>